<dbReference type="InterPro" id="IPR019734">
    <property type="entry name" value="TPR_rpt"/>
</dbReference>
<dbReference type="SUPFAM" id="SSF48452">
    <property type="entry name" value="TPR-like"/>
    <property type="match status" value="1"/>
</dbReference>
<keyword evidence="4" id="KW-0802">TPR repeat</keyword>
<evidence type="ECO:0000256" key="3">
    <source>
        <dbReference type="ARBA" id="ARBA00022737"/>
    </source>
</evidence>
<sequence>MGSKSELKVEPVTSTKLLAQGKALFKAKELEKATEVLSQALQLRTQEYGELAIETAPYYYEYGRALLELCKATQSLLGNKGAQPPPPSEGDADDWEISWELLEASRVSYEKELAQKSTKEHKLALAEVYICLAECHREQERFPESSADFEKCLKIFEDVLEKGDRQIAYAHQEIASNCVYANQTDKARYHYECVRSVLDTRICSQYAQLQKLAESKLPEKPSGKMVKSQAKDDARIAAVNNACNGIEKFIAEIRDLTACRDQVAEQIAGLTEVSSTSGSNKENEDTLSKLASRMPSSKATSSGSGQVTIGFGESSTSNDAVPVNKLGTFGTAKTKKAPVATVVATKKRPSESSTSKPAVQKKAKV</sequence>
<dbReference type="PANTHER" id="PTHR15081">
    <property type="entry name" value="NUCLEAR AUTOANTIGENIC SPERM PROTEIN NASP -RELATED"/>
    <property type="match status" value="1"/>
</dbReference>
<evidence type="ECO:0000313" key="7">
    <source>
        <dbReference type="EMBL" id="CAD9761053.1"/>
    </source>
</evidence>
<evidence type="ECO:0000256" key="1">
    <source>
        <dbReference type="ARBA" id="ARBA00004123"/>
    </source>
</evidence>
<dbReference type="GO" id="GO:0034080">
    <property type="term" value="P:CENP-A containing chromatin assembly"/>
    <property type="evidence" value="ECO:0007669"/>
    <property type="project" value="TreeGrafter"/>
</dbReference>
<feature type="compositionally biased region" description="Polar residues" evidence="6">
    <location>
        <begin position="294"/>
        <end position="319"/>
    </location>
</feature>
<protein>
    <recommendedName>
        <fullName evidence="8">Tetratricopeptide SHNi-TPR domain-containing protein</fullName>
    </recommendedName>
</protein>
<comment type="similarity">
    <text evidence="2">Belongs to the NASP family.</text>
</comment>
<evidence type="ECO:0000256" key="2">
    <source>
        <dbReference type="ARBA" id="ARBA00008402"/>
    </source>
</evidence>
<dbReference type="Gene3D" id="1.25.40.10">
    <property type="entry name" value="Tetratricopeptide repeat domain"/>
    <property type="match status" value="1"/>
</dbReference>
<dbReference type="InterPro" id="IPR051730">
    <property type="entry name" value="NASP-like"/>
</dbReference>
<gene>
    <name evidence="7" type="ORF">LSP00402_LOCUS8474</name>
</gene>
<dbReference type="AlphaFoldDB" id="A0A7S2TNP9"/>
<accession>A0A7S2TNP9</accession>
<evidence type="ECO:0000256" key="4">
    <source>
        <dbReference type="ARBA" id="ARBA00022803"/>
    </source>
</evidence>
<dbReference type="GO" id="GO:0042393">
    <property type="term" value="F:histone binding"/>
    <property type="evidence" value="ECO:0007669"/>
    <property type="project" value="TreeGrafter"/>
</dbReference>
<dbReference type="GO" id="GO:0006335">
    <property type="term" value="P:DNA replication-dependent chromatin assembly"/>
    <property type="evidence" value="ECO:0007669"/>
    <property type="project" value="TreeGrafter"/>
</dbReference>
<reference evidence="7" key="1">
    <citation type="submission" date="2021-01" db="EMBL/GenBank/DDBJ databases">
        <authorList>
            <person name="Corre E."/>
            <person name="Pelletier E."/>
            <person name="Niang G."/>
            <person name="Scheremetjew M."/>
            <person name="Finn R."/>
            <person name="Kale V."/>
            <person name="Holt S."/>
            <person name="Cochrane G."/>
            <person name="Meng A."/>
            <person name="Brown T."/>
            <person name="Cohen L."/>
        </authorList>
    </citation>
    <scope>NUCLEOTIDE SEQUENCE</scope>
    <source>
        <strain evidence="7">CCMP622</strain>
    </source>
</reference>
<evidence type="ECO:0008006" key="8">
    <source>
        <dbReference type="Google" id="ProtNLM"/>
    </source>
</evidence>
<dbReference type="GO" id="GO:0005654">
    <property type="term" value="C:nucleoplasm"/>
    <property type="evidence" value="ECO:0007669"/>
    <property type="project" value="TreeGrafter"/>
</dbReference>
<proteinExistence type="inferred from homology"/>
<evidence type="ECO:0000256" key="6">
    <source>
        <dbReference type="SAM" id="MobiDB-lite"/>
    </source>
</evidence>
<keyword evidence="3" id="KW-0677">Repeat</keyword>
<dbReference type="EMBL" id="HBHP01013588">
    <property type="protein sequence ID" value="CAD9761053.1"/>
    <property type="molecule type" value="Transcribed_RNA"/>
</dbReference>
<keyword evidence="5" id="KW-0539">Nucleus</keyword>
<dbReference type="InterPro" id="IPR011990">
    <property type="entry name" value="TPR-like_helical_dom_sf"/>
</dbReference>
<dbReference type="Pfam" id="PF13424">
    <property type="entry name" value="TPR_12"/>
    <property type="match status" value="1"/>
</dbReference>
<feature type="region of interest" description="Disordered" evidence="6">
    <location>
        <begin position="272"/>
        <end position="365"/>
    </location>
</feature>
<evidence type="ECO:0000256" key="5">
    <source>
        <dbReference type="ARBA" id="ARBA00023242"/>
    </source>
</evidence>
<organism evidence="7">
    <name type="scientific">Lotharella oceanica</name>
    <dbReference type="NCBI Taxonomy" id="641309"/>
    <lineage>
        <taxon>Eukaryota</taxon>
        <taxon>Sar</taxon>
        <taxon>Rhizaria</taxon>
        <taxon>Cercozoa</taxon>
        <taxon>Chlorarachniophyceae</taxon>
        <taxon>Lotharella</taxon>
    </lineage>
</organism>
<dbReference type="PANTHER" id="PTHR15081:SF1">
    <property type="entry name" value="NUCLEAR AUTOANTIGENIC SPERM PROTEIN"/>
    <property type="match status" value="1"/>
</dbReference>
<comment type="subcellular location">
    <subcellularLocation>
        <location evidence="1">Nucleus</location>
    </subcellularLocation>
</comment>
<name>A0A7S2TNP9_9EUKA</name>
<dbReference type="SMART" id="SM00028">
    <property type="entry name" value="TPR"/>
    <property type="match status" value="2"/>
</dbReference>